<evidence type="ECO:0000313" key="1">
    <source>
        <dbReference type="EMBL" id="KPJ65024.1"/>
    </source>
</evidence>
<sequence length="61" mass="6682">MEPLPSDSPLLSLENVTLTPHIADFSIETINHVAEMVTKDIALWYSGKTPANCFNPEVLAV</sequence>
<protein>
    <recommendedName>
        <fullName evidence="3">D-isomer specific 2-hydroxyacid dehydrogenase NAD-binding domain-containing protein</fullName>
    </recommendedName>
</protein>
<dbReference type="SUPFAM" id="SSF51735">
    <property type="entry name" value="NAD(P)-binding Rossmann-fold domains"/>
    <property type="match status" value="1"/>
</dbReference>
<dbReference type="AlphaFoldDB" id="A0A0S7XRF0"/>
<comment type="caution">
    <text evidence="1">The sequence shown here is derived from an EMBL/GenBank/DDBJ whole genome shotgun (WGS) entry which is preliminary data.</text>
</comment>
<dbReference type="EMBL" id="LIZX01000144">
    <property type="protein sequence ID" value="KPJ65024.1"/>
    <property type="molecule type" value="Genomic_DNA"/>
</dbReference>
<gene>
    <name evidence="1" type="ORF">AMJ44_11345</name>
</gene>
<dbReference type="InterPro" id="IPR036291">
    <property type="entry name" value="NAD(P)-bd_dom_sf"/>
</dbReference>
<proteinExistence type="predicted"/>
<evidence type="ECO:0000313" key="2">
    <source>
        <dbReference type="Proteomes" id="UP000051861"/>
    </source>
</evidence>
<reference evidence="1 2" key="1">
    <citation type="journal article" date="2015" name="Microbiome">
        <title>Genomic resolution of linkages in carbon, nitrogen, and sulfur cycling among widespread estuary sediment bacteria.</title>
        <authorList>
            <person name="Baker B.J."/>
            <person name="Lazar C.S."/>
            <person name="Teske A.P."/>
            <person name="Dick G.J."/>
        </authorList>
    </citation>
    <scope>NUCLEOTIDE SEQUENCE [LARGE SCALE GENOMIC DNA]</scope>
    <source>
        <strain evidence="1">DG_54_3</strain>
    </source>
</reference>
<accession>A0A0S7XRF0</accession>
<organism evidence="1 2">
    <name type="scientific">candidate division WOR-1 bacterium DG_54_3</name>
    <dbReference type="NCBI Taxonomy" id="1703775"/>
    <lineage>
        <taxon>Bacteria</taxon>
        <taxon>Bacillati</taxon>
        <taxon>Saganbacteria</taxon>
    </lineage>
</organism>
<name>A0A0S7XRF0_UNCSA</name>
<dbReference type="Gene3D" id="3.40.50.720">
    <property type="entry name" value="NAD(P)-binding Rossmann-like Domain"/>
    <property type="match status" value="2"/>
</dbReference>
<dbReference type="Proteomes" id="UP000051861">
    <property type="component" value="Unassembled WGS sequence"/>
</dbReference>
<evidence type="ECO:0008006" key="3">
    <source>
        <dbReference type="Google" id="ProtNLM"/>
    </source>
</evidence>